<organism evidence="1 2">
    <name type="scientific">Candidatus Sulfotelmatobacter kueseliae</name>
    <dbReference type="NCBI Taxonomy" id="2042962"/>
    <lineage>
        <taxon>Bacteria</taxon>
        <taxon>Pseudomonadati</taxon>
        <taxon>Acidobacteriota</taxon>
        <taxon>Terriglobia</taxon>
        <taxon>Terriglobales</taxon>
        <taxon>Candidatus Korobacteraceae</taxon>
        <taxon>Candidatus Sulfotelmatobacter</taxon>
    </lineage>
</organism>
<name>A0A2U3KAE2_9BACT</name>
<dbReference type="AlphaFoldDB" id="A0A2U3KAE2"/>
<protein>
    <submittedName>
        <fullName evidence="1">Uncharacterized protein</fullName>
    </submittedName>
</protein>
<gene>
    <name evidence="1" type="ORF">SBA1_160011</name>
</gene>
<evidence type="ECO:0000313" key="1">
    <source>
        <dbReference type="EMBL" id="SPF36641.1"/>
    </source>
</evidence>
<dbReference type="EMBL" id="OMOD01000068">
    <property type="protein sequence ID" value="SPF36641.1"/>
    <property type="molecule type" value="Genomic_DNA"/>
</dbReference>
<dbReference type="Proteomes" id="UP000238701">
    <property type="component" value="Unassembled WGS sequence"/>
</dbReference>
<reference evidence="2" key="1">
    <citation type="submission" date="2018-02" db="EMBL/GenBank/DDBJ databases">
        <authorList>
            <person name="Hausmann B."/>
        </authorList>
    </citation>
    <scope>NUCLEOTIDE SEQUENCE [LARGE SCALE GENOMIC DNA]</scope>
    <source>
        <strain evidence="2">Peat soil MAG SbA1</strain>
    </source>
</reference>
<accession>A0A2U3KAE2</accession>
<sequence>MNAKHESRALRQVNAKTPSVCSWGRELSLLGGTELYEAIQGLLRLSGSPSERLSEGWTPAALGKIL</sequence>
<evidence type="ECO:0000313" key="2">
    <source>
        <dbReference type="Proteomes" id="UP000238701"/>
    </source>
</evidence>
<proteinExistence type="predicted"/>